<evidence type="ECO:0000256" key="1">
    <source>
        <dbReference type="SAM" id="MobiDB-lite"/>
    </source>
</evidence>
<comment type="caution">
    <text evidence="2">The sequence shown here is derived from an EMBL/GenBank/DDBJ whole genome shotgun (WGS) entry which is preliminary data.</text>
</comment>
<gene>
    <name evidence="2" type="ORF">D9613_010142</name>
</gene>
<dbReference type="Proteomes" id="UP000521872">
    <property type="component" value="Unassembled WGS sequence"/>
</dbReference>
<feature type="compositionally biased region" description="Basic and acidic residues" evidence="1">
    <location>
        <begin position="416"/>
        <end position="442"/>
    </location>
</feature>
<evidence type="ECO:0000313" key="3">
    <source>
        <dbReference type="Proteomes" id="UP000521872"/>
    </source>
</evidence>
<reference evidence="2 3" key="1">
    <citation type="submission" date="2019-12" db="EMBL/GenBank/DDBJ databases">
        <authorList>
            <person name="Floudas D."/>
            <person name="Bentzer J."/>
            <person name="Ahren D."/>
            <person name="Johansson T."/>
            <person name="Persson P."/>
            <person name="Tunlid A."/>
        </authorList>
    </citation>
    <scope>NUCLEOTIDE SEQUENCE [LARGE SCALE GENOMIC DNA]</scope>
    <source>
        <strain evidence="2 3">CBS 102.39</strain>
    </source>
</reference>
<evidence type="ECO:0000313" key="2">
    <source>
        <dbReference type="EMBL" id="KAF4618697.1"/>
    </source>
</evidence>
<feature type="compositionally biased region" description="Low complexity" evidence="1">
    <location>
        <begin position="238"/>
        <end position="258"/>
    </location>
</feature>
<sequence>MAHYTSARNMAGRPPKTANQILRSSGLLSHSSRRFTKSKPVNKRAAAVAGLQEAINELPPDFFVPSEEEIKATRYFFNAMNQSNSQSSSQAQASWAQATNSEVTYQNVHSGLAVPTSYDISVQAGLQTSTSPFHTLPQSTSSIPPQNVDVMCNGWNSAPHGHNQHAIFSNTQSIINAAAPSTLAHQQPFLPFSQSSVQEQQIQSNVPDPSIPPTQHPIFQFDQQFAGQGQQEPINIADPSPSAPQQQLDQPALQEEQQSAVNVDGPSSSEPQLSQPDKPAVQEPEYVFDRVSNTGHAFPYFGTPPKRPTQRDYIPDSIGILLAGHVKKKSKVVKTAAFGKHWDAFGRWRSVPPPPKSRIQFDGHLSYQFRLREYQLEQERAKQSQPPQPPKFETYGRTPVYLEVLTLASDIKKEKELRKRSHAEANMDHSSAEPSSSKDHEKKRARKRCHEEIKADCLDARTETSSSQDHKKERARKHCREEDEMDRTGSRTEVSSSKDRTRKRARKHCPEETDLDTSSLRAKLSPQGVMKKQTQKRHREEEDCADSNPTTEKPERPVKRVRFLVPESTVEISPAPTLLDMEEPEQNSAPVKRSWFPSFSSLARFFSF</sequence>
<feature type="compositionally biased region" description="Polar residues" evidence="1">
    <location>
        <begin position="259"/>
        <end position="275"/>
    </location>
</feature>
<accession>A0A8H4QYN5</accession>
<dbReference type="EMBL" id="JAACJL010000017">
    <property type="protein sequence ID" value="KAF4618697.1"/>
    <property type="molecule type" value="Genomic_DNA"/>
</dbReference>
<proteinExistence type="predicted"/>
<feature type="compositionally biased region" description="Basic and acidic residues" evidence="1">
    <location>
        <begin position="460"/>
        <end position="472"/>
    </location>
</feature>
<organism evidence="2 3">
    <name type="scientific">Agrocybe pediades</name>
    <dbReference type="NCBI Taxonomy" id="84607"/>
    <lineage>
        <taxon>Eukaryota</taxon>
        <taxon>Fungi</taxon>
        <taxon>Dikarya</taxon>
        <taxon>Basidiomycota</taxon>
        <taxon>Agaricomycotina</taxon>
        <taxon>Agaricomycetes</taxon>
        <taxon>Agaricomycetidae</taxon>
        <taxon>Agaricales</taxon>
        <taxon>Agaricineae</taxon>
        <taxon>Strophariaceae</taxon>
        <taxon>Agrocybe</taxon>
    </lineage>
</organism>
<feature type="region of interest" description="Disordered" evidence="1">
    <location>
        <begin position="194"/>
        <end position="281"/>
    </location>
</feature>
<feature type="region of interest" description="Disordered" evidence="1">
    <location>
        <begin position="416"/>
        <end position="447"/>
    </location>
</feature>
<feature type="region of interest" description="Disordered" evidence="1">
    <location>
        <begin position="377"/>
        <end position="396"/>
    </location>
</feature>
<dbReference type="AlphaFoldDB" id="A0A8H4QYN5"/>
<feature type="region of interest" description="Disordered" evidence="1">
    <location>
        <begin position="460"/>
        <end position="562"/>
    </location>
</feature>
<feature type="compositionally biased region" description="Low complexity" evidence="1">
    <location>
        <begin position="219"/>
        <end position="231"/>
    </location>
</feature>
<name>A0A8H4QYN5_9AGAR</name>
<keyword evidence="3" id="KW-1185">Reference proteome</keyword>
<feature type="compositionally biased region" description="Low complexity" evidence="1">
    <location>
        <begin position="194"/>
        <end position="204"/>
    </location>
</feature>
<protein>
    <submittedName>
        <fullName evidence="2">Uncharacterized protein</fullName>
    </submittedName>
</protein>